<sequence length="50" mass="5722">MTITTVEVELLEDSREDPVEEQIERWATAHAQAAPGLGEEQIEILRELFQ</sequence>
<dbReference type="RefSeq" id="WP_187817327.1">
    <property type="nucleotide sequence ID" value="NZ_JACTVJ010000016.1"/>
</dbReference>
<organism evidence="1 2">
    <name type="scientific">Streptomyces polyasparticus</name>
    <dbReference type="NCBI Taxonomy" id="2767826"/>
    <lineage>
        <taxon>Bacteria</taxon>
        <taxon>Bacillati</taxon>
        <taxon>Actinomycetota</taxon>
        <taxon>Actinomycetes</taxon>
        <taxon>Kitasatosporales</taxon>
        <taxon>Streptomycetaceae</taxon>
        <taxon>Streptomyces</taxon>
    </lineage>
</organism>
<accession>A0ABR7SN21</accession>
<evidence type="ECO:0000313" key="2">
    <source>
        <dbReference type="Proteomes" id="UP000642284"/>
    </source>
</evidence>
<gene>
    <name evidence="1" type="ORF">H9Y04_30575</name>
</gene>
<reference evidence="1 2" key="1">
    <citation type="submission" date="2020-08" db="EMBL/GenBank/DDBJ databases">
        <title>Genemic of Streptomyces polyaspartic.</title>
        <authorList>
            <person name="Liu W."/>
        </authorList>
    </citation>
    <scope>NUCLEOTIDE SEQUENCE [LARGE SCALE GENOMIC DNA]</scope>
    <source>
        <strain evidence="1 2">TRM66268-LWL</strain>
    </source>
</reference>
<keyword evidence="2" id="KW-1185">Reference proteome</keyword>
<proteinExistence type="predicted"/>
<evidence type="ECO:0000313" key="1">
    <source>
        <dbReference type="EMBL" id="MBC9716886.1"/>
    </source>
</evidence>
<comment type="caution">
    <text evidence="1">The sequence shown here is derived from an EMBL/GenBank/DDBJ whole genome shotgun (WGS) entry which is preliminary data.</text>
</comment>
<dbReference type="EMBL" id="JACTVJ010000016">
    <property type="protein sequence ID" value="MBC9716886.1"/>
    <property type="molecule type" value="Genomic_DNA"/>
</dbReference>
<name>A0ABR7SN21_9ACTN</name>
<dbReference type="Proteomes" id="UP000642284">
    <property type="component" value="Unassembled WGS sequence"/>
</dbReference>
<protein>
    <submittedName>
        <fullName evidence="1">Uncharacterized protein</fullName>
    </submittedName>
</protein>